<reference evidence="2 3" key="1">
    <citation type="journal article" date="2016" name="Nat. Commun.">
        <title>Thousands of microbial genomes shed light on interconnected biogeochemical processes in an aquifer system.</title>
        <authorList>
            <person name="Anantharaman K."/>
            <person name="Brown C.T."/>
            <person name="Hug L.A."/>
            <person name="Sharon I."/>
            <person name="Castelle C.J."/>
            <person name="Probst A.J."/>
            <person name="Thomas B.C."/>
            <person name="Singh A."/>
            <person name="Wilkins M.J."/>
            <person name="Karaoz U."/>
            <person name="Brodie E.L."/>
            <person name="Williams K.H."/>
            <person name="Hubbard S.S."/>
            <person name="Banfield J.F."/>
        </authorList>
    </citation>
    <scope>NUCLEOTIDE SEQUENCE [LARGE SCALE GENOMIC DNA]</scope>
</reference>
<accession>A0A1F6NY53</accession>
<dbReference type="Pfam" id="PF00483">
    <property type="entry name" value="NTP_transferase"/>
    <property type="match status" value="1"/>
</dbReference>
<dbReference type="PANTHER" id="PTHR22572">
    <property type="entry name" value="SUGAR-1-PHOSPHATE GUANYL TRANSFERASE"/>
    <property type="match status" value="1"/>
</dbReference>
<name>A0A1F6NY53_9BACT</name>
<organism evidence="2 3">
    <name type="scientific">Candidatus Magasanikbacteria bacterium RIFOXYC2_FULL_42_28</name>
    <dbReference type="NCBI Taxonomy" id="1798704"/>
    <lineage>
        <taxon>Bacteria</taxon>
        <taxon>Candidatus Magasanikiibacteriota</taxon>
    </lineage>
</organism>
<dbReference type="InterPro" id="IPR005835">
    <property type="entry name" value="NTP_transferase_dom"/>
</dbReference>
<gene>
    <name evidence="2" type="ORF">A3J93_01895</name>
</gene>
<dbReference type="InterPro" id="IPR050486">
    <property type="entry name" value="Mannose-1P_guanyltransferase"/>
</dbReference>
<dbReference type="AlphaFoldDB" id="A0A1F6NY53"/>
<dbReference type="EMBL" id="MFQZ01000001">
    <property type="protein sequence ID" value="OGH88821.1"/>
    <property type="molecule type" value="Genomic_DNA"/>
</dbReference>
<dbReference type="Gene3D" id="3.90.550.10">
    <property type="entry name" value="Spore Coat Polysaccharide Biosynthesis Protein SpsA, Chain A"/>
    <property type="match status" value="1"/>
</dbReference>
<dbReference type="CDD" id="cd04181">
    <property type="entry name" value="NTP_transferase"/>
    <property type="match status" value="1"/>
</dbReference>
<dbReference type="Proteomes" id="UP000177907">
    <property type="component" value="Unassembled WGS sequence"/>
</dbReference>
<dbReference type="InterPro" id="IPR029044">
    <property type="entry name" value="Nucleotide-diphossugar_trans"/>
</dbReference>
<evidence type="ECO:0000313" key="3">
    <source>
        <dbReference type="Proteomes" id="UP000177907"/>
    </source>
</evidence>
<comment type="caution">
    <text evidence="2">The sequence shown here is derived from an EMBL/GenBank/DDBJ whole genome shotgun (WGS) entry which is preliminary data.</text>
</comment>
<protein>
    <recommendedName>
        <fullName evidence="1">Nucleotidyl transferase domain-containing protein</fullName>
    </recommendedName>
</protein>
<dbReference type="SUPFAM" id="SSF53448">
    <property type="entry name" value="Nucleotide-diphospho-sugar transferases"/>
    <property type="match status" value="1"/>
</dbReference>
<sequence>MKAIILAGGLGTRLRPLTYETPKPLLPIHGKPIVEHAILNFKKHGVDKIVLSIGYMADKIKDYFGDGSKWGMKISYCVESEPLGTGGALKKAAEGIKETFLAINGDNLADFDWTSALEVHKKNNAKLTLSLFPVEDVTQYGIARLEGDKILEFVEKPTPDKAPSNLNNAGGYIMEPDVLDILPVGVSSIERDCFEKVAKLGKMFAHRHNGQWFPTDTLEKYQKAEREFLV</sequence>
<dbReference type="STRING" id="1798704.A3J93_01895"/>
<feature type="domain" description="Nucleotidyl transferase" evidence="1">
    <location>
        <begin position="2"/>
        <end position="217"/>
    </location>
</feature>
<proteinExistence type="predicted"/>
<evidence type="ECO:0000313" key="2">
    <source>
        <dbReference type="EMBL" id="OGH88821.1"/>
    </source>
</evidence>
<evidence type="ECO:0000259" key="1">
    <source>
        <dbReference type="Pfam" id="PF00483"/>
    </source>
</evidence>